<evidence type="ECO:0000256" key="11">
    <source>
        <dbReference type="ARBA" id="ARBA00025034"/>
    </source>
</evidence>
<keyword evidence="9 18" id="KW-0472">Membrane</keyword>
<evidence type="ECO:0000313" key="21">
    <source>
        <dbReference type="Proteomes" id="UP000054241"/>
    </source>
</evidence>
<keyword evidence="4" id="KW-0813">Transport</keyword>
<comment type="subunit">
    <text evidence="12">Interacts with the Sec translocase complex via SecD. Specifically interacts with transmembrane segments of nascent integral membrane proteins during membrane integration.</text>
</comment>
<feature type="compositionally biased region" description="Low complexity" evidence="17">
    <location>
        <begin position="341"/>
        <end position="350"/>
    </location>
</feature>
<keyword evidence="7" id="KW-0653">Protein transport</keyword>
<organism evidence="20 21">
    <name type="scientific">Streptomyces cellostaticus</name>
    <dbReference type="NCBI Taxonomy" id="67285"/>
    <lineage>
        <taxon>Bacteria</taxon>
        <taxon>Bacillati</taxon>
        <taxon>Actinomycetota</taxon>
        <taxon>Actinomycetes</taxon>
        <taxon>Kitasatosporales</taxon>
        <taxon>Streptomycetaceae</taxon>
        <taxon>Streptomyces</taxon>
    </lineage>
</organism>
<dbReference type="Proteomes" id="UP000054241">
    <property type="component" value="Unassembled WGS sequence"/>
</dbReference>
<dbReference type="GO" id="GO:0015031">
    <property type="term" value="P:protein transport"/>
    <property type="evidence" value="ECO:0007669"/>
    <property type="project" value="UniProtKB-KW"/>
</dbReference>
<dbReference type="AlphaFoldDB" id="A0A101NKP6"/>
<dbReference type="CDD" id="cd20070">
    <property type="entry name" value="5TM_YidC_Alb3"/>
    <property type="match status" value="1"/>
</dbReference>
<evidence type="ECO:0000256" key="17">
    <source>
        <dbReference type="SAM" id="MobiDB-lite"/>
    </source>
</evidence>
<dbReference type="NCBIfam" id="NF002350">
    <property type="entry name" value="PRK01315.1"/>
    <property type="match status" value="1"/>
</dbReference>
<feature type="compositionally biased region" description="Basic and acidic residues" evidence="17">
    <location>
        <begin position="375"/>
        <end position="384"/>
    </location>
</feature>
<accession>A0A101NKP6</accession>
<keyword evidence="5" id="KW-1003">Cell membrane</keyword>
<evidence type="ECO:0000313" key="20">
    <source>
        <dbReference type="EMBL" id="KUM94920.1"/>
    </source>
</evidence>
<evidence type="ECO:0000256" key="14">
    <source>
        <dbReference type="ARBA" id="ARBA00033245"/>
    </source>
</evidence>
<dbReference type="PANTHER" id="PTHR12428">
    <property type="entry name" value="OXA1"/>
    <property type="match status" value="1"/>
</dbReference>
<evidence type="ECO:0000256" key="12">
    <source>
        <dbReference type="ARBA" id="ARBA00026028"/>
    </source>
</evidence>
<evidence type="ECO:0000256" key="13">
    <source>
        <dbReference type="ARBA" id="ARBA00031538"/>
    </source>
</evidence>
<dbReference type="GO" id="GO:0005886">
    <property type="term" value="C:plasma membrane"/>
    <property type="evidence" value="ECO:0007669"/>
    <property type="project" value="UniProtKB-SubCell"/>
</dbReference>
<evidence type="ECO:0000256" key="2">
    <source>
        <dbReference type="ARBA" id="ARBA00010527"/>
    </source>
</evidence>
<evidence type="ECO:0000256" key="6">
    <source>
        <dbReference type="ARBA" id="ARBA00022692"/>
    </source>
</evidence>
<evidence type="ECO:0000256" key="15">
    <source>
        <dbReference type="ARBA" id="ARBA00033342"/>
    </source>
</evidence>
<comment type="similarity">
    <text evidence="2">Belongs to the OXA1/ALB3/YidC family. Type 1 subfamily.</text>
</comment>
<keyword evidence="10" id="KW-0143">Chaperone</keyword>
<feature type="transmembrane region" description="Helical" evidence="18">
    <location>
        <begin position="35"/>
        <end position="58"/>
    </location>
</feature>
<evidence type="ECO:0000256" key="8">
    <source>
        <dbReference type="ARBA" id="ARBA00022989"/>
    </source>
</evidence>
<gene>
    <name evidence="20" type="ORF">AQI88_18940</name>
</gene>
<evidence type="ECO:0000256" key="4">
    <source>
        <dbReference type="ARBA" id="ARBA00022448"/>
    </source>
</evidence>
<evidence type="ECO:0000256" key="1">
    <source>
        <dbReference type="ARBA" id="ARBA00004651"/>
    </source>
</evidence>
<dbReference type="NCBIfam" id="TIGR03592">
    <property type="entry name" value="yidC_oxa1_cterm"/>
    <property type="match status" value="1"/>
</dbReference>
<reference evidence="20 21" key="1">
    <citation type="submission" date="2015-10" db="EMBL/GenBank/DDBJ databases">
        <title>Draft genome sequence of Streptomyces cellostaticus DSM 40189, type strain for the species Streptomyces cellostaticus.</title>
        <authorList>
            <person name="Ruckert C."/>
            <person name="Winkler A."/>
            <person name="Kalinowski J."/>
            <person name="Kampfer P."/>
            <person name="Glaeser S."/>
        </authorList>
    </citation>
    <scope>NUCLEOTIDE SEQUENCE [LARGE SCALE GENOMIC DNA]</scope>
    <source>
        <strain evidence="20 21">DSM 40189</strain>
    </source>
</reference>
<comment type="subcellular location">
    <subcellularLocation>
        <location evidence="1">Cell membrane</location>
        <topology evidence="1">Multi-pass membrane protein</topology>
    </subcellularLocation>
    <subcellularLocation>
        <location evidence="16">Membrane</location>
        <topology evidence="16">Multi-pass membrane protein</topology>
    </subcellularLocation>
</comment>
<evidence type="ECO:0000256" key="3">
    <source>
        <dbReference type="ARBA" id="ARBA00015325"/>
    </source>
</evidence>
<feature type="transmembrane region" description="Helical" evidence="18">
    <location>
        <begin position="7"/>
        <end position="29"/>
    </location>
</feature>
<feature type="domain" description="Membrane insertase YidC/Oxa/ALB C-terminal" evidence="19">
    <location>
        <begin position="38"/>
        <end position="254"/>
    </location>
</feature>
<dbReference type="EMBL" id="LMWL01000034">
    <property type="protein sequence ID" value="KUM94920.1"/>
    <property type="molecule type" value="Genomic_DNA"/>
</dbReference>
<sequence>MDTIASLFSFITTPVSWVIVQFHTVYGAIFGPDTGWAWGLSIVSLVILIRICLIPLFVKQIKATRAMQTLQPEMKKIQERYKNDKQRQSEEMMKLYKESGTNPLSSCLPILAQSPFFFALYHVLNAIASGKTIGVINEQLLASARQAHIFGAPLAAKFKDSADTIHALNASVTDVRVVTVVMIVMMSASQFYTQRQLMTKNVDTTVKTPFMQQQKMLMYVFPVMFAVFGINFPVGVLIYWLTTNVWTMGQQMYVIHNNPTPGSKAQAAYLERLTKHVTHHGKVRRRGEKAIVKAIVSKGRDRNEFERKFINALNKSGLAAQADGTVAKGEAQAVVQAEDGTTTATAAARRQQPKRQSKAQRQSGPKQAGDDDTTSLEKSDEPQDARPAAAKQPEKPGSGTRSKAQSGQRKSGPQRPKSPSKK</sequence>
<feature type="region of interest" description="Disordered" evidence="17">
    <location>
        <begin position="339"/>
        <end position="422"/>
    </location>
</feature>
<dbReference type="RefSeq" id="WP_067000402.1">
    <property type="nucleotide sequence ID" value="NZ_BNDU01000006.1"/>
</dbReference>
<evidence type="ECO:0000256" key="10">
    <source>
        <dbReference type="ARBA" id="ARBA00023186"/>
    </source>
</evidence>
<protein>
    <recommendedName>
        <fullName evidence="3">Membrane protein insertase YidC</fullName>
    </recommendedName>
    <alternativeName>
        <fullName evidence="15">Foldase YidC</fullName>
    </alternativeName>
    <alternativeName>
        <fullName evidence="14">Membrane integrase YidC</fullName>
    </alternativeName>
    <alternativeName>
        <fullName evidence="13">Membrane protein YidC</fullName>
    </alternativeName>
</protein>
<evidence type="ECO:0000259" key="19">
    <source>
        <dbReference type="Pfam" id="PF02096"/>
    </source>
</evidence>
<evidence type="ECO:0000256" key="18">
    <source>
        <dbReference type="SAM" id="Phobius"/>
    </source>
</evidence>
<keyword evidence="21" id="KW-1185">Reference proteome</keyword>
<feature type="transmembrane region" description="Helical" evidence="18">
    <location>
        <begin position="217"/>
        <end position="241"/>
    </location>
</feature>
<evidence type="ECO:0000256" key="5">
    <source>
        <dbReference type="ARBA" id="ARBA00022475"/>
    </source>
</evidence>
<dbReference type="GO" id="GO:0032977">
    <property type="term" value="F:membrane insertase activity"/>
    <property type="evidence" value="ECO:0007669"/>
    <property type="project" value="InterPro"/>
</dbReference>
<evidence type="ECO:0000256" key="7">
    <source>
        <dbReference type="ARBA" id="ARBA00022927"/>
    </source>
</evidence>
<dbReference type="PANTHER" id="PTHR12428:SF65">
    <property type="entry name" value="CYTOCHROME C OXIDASE ASSEMBLY PROTEIN COX18, MITOCHONDRIAL"/>
    <property type="match status" value="1"/>
</dbReference>
<dbReference type="Pfam" id="PF02096">
    <property type="entry name" value="60KD_IMP"/>
    <property type="match status" value="1"/>
</dbReference>
<dbReference type="InterPro" id="IPR028055">
    <property type="entry name" value="YidC/Oxa/ALB_C"/>
</dbReference>
<comment type="function">
    <text evidence="11">Required for the insertion and/or proper folding and/or complex formation of integral membrane proteins into the membrane. Involved in integration of membrane proteins that insert both dependently and independently of the Sec translocase complex, as well as at least some lipoproteins. Aids folding of multispanning membrane proteins.</text>
</comment>
<dbReference type="InterPro" id="IPR001708">
    <property type="entry name" value="YidC/ALB3/OXA1/COX18"/>
</dbReference>
<comment type="caution">
    <text evidence="20">The sequence shown here is derived from an EMBL/GenBank/DDBJ whole genome shotgun (WGS) entry which is preliminary data.</text>
</comment>
<proteinExistence type="inferred from homology"/>
<dbReference type="GO" id="GO:0051205">
    <property type="term" value="P:protein insertion into membrane"/>
    <property type="evidence" value="ECO:0007669"/>
    <property type="project" value="TreeGrafter"/>
</dbReference>
<name>A0A101NKP6_9ACTN</name>
<dbReference type="InterPro" id="IPR047196">
    <property type="entry name" value="YidC_ALB_C"/>
</dbReference>
<feature type="compositionally biased region" description="Polar residues" evidence="17">
    <location>
        <begin position="399"/>
        <end position="411"/>
    </location>
</feature>
<keyword evidence="6 16" id="KW-0812">Transmembrane</keyword>
<evidence type="ECO:0000256" key="16">
    <source>
        <dbReference type="RuleBase" id="RU003945"/>
    </source>
</evidence>
<evidence type="ECO:0000256" key="9">
    <source>
        <dbReference type="ARBA" id="ARBA00023136"/>
    </source>
</evidence>
<keyword evidence="8 18" id="KW-1133">Transmembrane helix</keyword>
<dbReference type="OrthoDB" id="9780552at2"/>
<dbReference type="STRING" id="67285.AQI88_18940"/>